<name>A0A9P5WZK0_9AGAR</name>
<keyword evidence="2" id="KW-1185">Reference proteome</keyword>
<protein>
    <submittedName>
        <fullName evidence="1">Uncharacterized protein</fullName>
    </submittedName>
</protein>
<evidence type="ECO:0000313" key="2">
    <source>
        <dbReference type="Proteomes" id="UP000807342"/>
    </source>
</evidence>
<sequence length="178" mass="20275">MDYQITIAAGLRDFMLSGLQCLRSTIGLAEINQNRLEVWGNLEILLLLKQELSWASGDTYTNWVNVEVTTWAFSTYFFELICMLLKHSELDDQVLGAFHSLDFNVLAFLHIGYQMYSPPKYLNKLWTSSLVQTQGISEWDQILLSKVADFDNTREDGYFLLGDGTNSITVVVTEVKGE</sequence>
<accession>A0A9P5WZK0</accession>
<dbReference type="AlphaFoldDB" id="A0A9P5WZK0"/>
<evidence type="ECO:0000313" key="1">
    <source>
        <dbReference type="EMBL" id="KAF9440191.1"/>
    </source>
</evidence>
<comment type="caution">
    <text evidence="1">The sequence shown here is derived from an EMBL/GenBank/DDBJ whole genome shotgun (WGS) entry which is preliminary data.</text>
</comment>
<proteinExistence type="predicted"/>
<organism evidence="1 2">
    <name type="scientific">Macrolepiota fuliginosa MF-IS2</name>
    <dbReference type="NCBI Taxonomy" id="1400762"/>
    <lineage>
        <taxon>Eukaryota</taxon>
        <taxon>Fungi</taxon>
        <taxon>Dikarya</taxon>
        <taxon>Basidiomycota</taxon>
        <taxon>Agaricomycotina</taxon>
        <taxon>Agaricomycetes</taxon>
        <taxon>Agaricomycetidae</taxon>
        <taxon>Agaricales</taxon>
        <taxon>Agaricineae</taxon>
        <taxon>Agaricaceae</taxon>
        <taxon>Macrolepiota</taxon>
    </lineage>
</organism>
<gene>
    <name evidence="1" type="ORF">P691DRAFT_768153</name>
</gene>
<dbReference type="Proteomes" id="UP000807342">
    <property type="component" value="Unassembled WGS sequence"/>
</dbReference>
<reference evidence="1" key="1">
    <citation type="submission" date="2020-11" db="EMBL/GenBank/DDBJ databases">
        <authorList>
            <consortium name="DOE Joint Genome Institute"/>
            <person name="Ahrendt S."/>
            <person name="Riley R."/>
            <person name="Andreopoulos W."/>
            <person name="Labutti K."/>
            <person name="Pangilinan J."/>
            <person name="Ruiz-Duenas F.J."/>
            <person name="Barrasa J.M."/>
            <person name="Sanchez-Garcia M."/>
            <person name="Camarero S."/>
            <person name="Miyauchi S."/>
            <person name="Serrano A."/>
            <person name="Linde D."/>
            <person name="Babiker R."/>
            <person name="Drula E."/>
            <person name="Ayuso-Fernandez I."/>
            <person name="Pacheco R."/>
            <person name="Padilla G."/>
            <person name="Ferreira P."/>
            <person name="Barriuso J."/>
            <person name="Kellner H."/>
            <person name="Castanera R."/>
            <person name="Alfaro M."/>
            <person name="Ramirez L."/>
            <person name="Pisabarro A.G."/>
            <person name="Kuo A."/>
            <person name="Tritt A."/>
            <person name="Lipzen A."/>
            <person name="He G."/>
            <person name="Yan M."/>
            <person name="Ng V."/>
            <person name="Cullen D."/>
            <person name="Martin F."/>
            <person name="Rosso M.-N."/>
            <person name="Henrissat B."/>
            <person name="Hibbett D."/>
            <person name="Martinez A.T."/>
            <person name="Grigoriev I.V."/>
        </authorList>
    </citation>
    <scope>NUCLEOTIDE SEQUENCE</scope>
    <source>
        <strain evidence="1">MF-IS2</strain>
    </source>
</reference>
<dbReference type="EMBL" id="MU152774">
    <property type="protein sequence ID" value="KAF9440191.1"/>
    <property type="molecule type" value="Genomic_DNA"/>
</dbReference>